<dbReference type="InterPro" id="IPR015655">
    <property type="entry name" value="PP2C"/>
</dbReference>
<dbReference type="PANTHER" id="PTHR13832">
    <property type="entry name" value="PROTEIN PHOSPHATASE 2C"/>
    <property type="match status" value="1"/>
</dbReference>
<evidence type="ECO:0000259" key="5">
    <source>
        <dbReference type="PROSITE" id="PS51746"/>
    </source>
</evidence>
<proteinExistence type="inferred from homology"/>
<feature type="domain" description="PPM-type phosphatase" evidence="5">
    <location>
        <begin position="89"/>
        <end position="470"/>
    </location>
</feature>
<dbReference type="PROSITE" id="PS01032">
    <property type="entry name" value="PPM_1"/>
    <property type="match status" value="1"/>
</dbReference>
<dbReference type="InterPro" id="IPR000222">
    <property type="entry name" value="PP2C_BS"/>
</dbReference>
<comment type="similarity">
    <text evidence="4">Belongs to the PP2C family.</text>
</comment>
<evidence type="ECO:0000256" key="1">
    <source>
        <dbReference type="ARBA" id="ARBA00022723"/>
    </source>
</evidence>
<reference evidence="6" key="3">
    <citation type="submission" date="2025-09" db="UniProtKB">
        <authorList>
            <consortium name="Ensembl"/>
        </authorList>
    </citation>
    <scope>IDENTIFICATION</scope>
</reference>
<accession>A0A8C4SGT2</accession>
<evidence type="ECO:0000256" key="2">
    <source>
        <dbReference type="ARBA" id="ARBA00022801"/>
    </source>
</evidence>
<sequence length="485" mass="55729">AVFALISITHVNAEDNSNTARIYYFNHVLKDYVFRFCTFFFQLRKDQRCSFTQEVFQCQLSPVQINTILRANELSVRIPEFDGRSLSSVLRFESNQLPANSPTEDRRSVATCMQTKGMMFGVFDGHAGFACAQAVSERLLYYIAMALMPQKNLVDIEFAVEHMKPVLPILQWYKHSNDYIYRESASLYIDQLRVFWQELIDSDNAEGLSKKDALSHAFKRLDSDISLEAQIPLNNDLMKNTAIQVALLAPLWSSLPLTNDHNALNEAEVLRVLSEHPMEEKDTVIVENRLLGLLMPFRAFGDVRFKWSKDLQKSILENGFDLESLNIQQYSPPNYHTPPYLKVEPEVTYHRLRPQDKFLILASDGLWDMLSNEEAVMLVAEHLTGIHANEPVSTSEKQVSLGEMHSLLIKRRTRTVPPYDTNVATHLIRHAIGTNEYKEIEQERLAAMVSLPDDLARMYRDDITVTVVYFRKPQSNKNNTFIADI</sequence>
<dbReference type="GO" id="GO:0004741">
    <property type="term" value="F:[pyruvate dehydrogenase (acetyl-transferring)]-phosphatase activity"/>
    <property type="evidence" value="ECO:0007669"/>
    <property type="project" value="TreeGrafter"/>
</dbReference>
<keyword evidence="2 4" id="KW-0378">Hydrolase</keyword>
<dbReference type="Pfam" id="PF00481">
    <property type="entry name" value="PP2C"/>
    <property type="match status" value="1"/>
</dbReference>
<evidence type="ECO:0000313" key="7">
    <source>
        <dbReference type="Proteomes" id="UP000694620"/>
    </source>
</evidence>
<dbReference type="PANTHER" id="PTHR13832:SF343">
    <property type="entry name" value="[PYRUVATE DEHYDROGENASE [ACETYL-TRANSFERRING]]-PHOSPHATASE 2, MITOCHONDRIAL"/>
    <property type="match status" value="1"/>
</dbReference>
<dbReference type="SUPFAM" id="SSF81606">
    <property type="entry name" value="PP2C-like"/>
    <property type="match status" value="1"/>
</dbReference>
<dbReference type="GeneTree" id="ENSGT00940000160687"/>
<keyword evidence="1" id="KW-0479">Metal-binding</keyword>
<dbReference type="InterPro" id="IPR036457">
    <property type="entry name" value="PPM-type-like_dom_sf"/>
</dbReference>
<reference evidence="6" key="1">
    <citation type="submission" date="2021-06" db="EMBL/GenBank/DDBJ databases">
        <authorList>
            <consortium name="Wellcome Sanger Institute Data Sharing"/>
        </authorList>
    </citation>
    <scope>NUCLEOTIDE SEQUENCE [LARGE SCALE GENOMIC DNA]</scope>
</reference>
<keyword evidence="3 4" id="KW-0904">Protein phosphatase</keyword>
<dbReference type="PROSITE" id="PS51746">
    <property type="entry name" value="PPM_2"/>
    <property type="match status" value="1"/>
</dbReference>
<keyword evidence="7" id="KW-1185">Reference proteome</keyword>
<dbReference type="AlphaFoldDB" id="A0A8C4SGT2"/>
<evidence type="ECO:0000313" key="6">
    <source>
        <dbReference type="Ensembl" id="ENSECRP00000016427.1"/>
    </source>
</evidence>
<gene>
    <name evidence="6" type="primary">PDP2</name>
</gene>
<name>A0A8C4SGT2_ERPCA</name>
<dbReference type="Ensembl" id="ENSECRT00000016720.1">
    <property type="protein sequence ID" value="ENSECRP00000016427.1"/>
    <property type="gene ID" value="ENSECRG00000010937.1"/>
</dbReference>
<reference evidence="6" key="2">
    <citation type="submission" date="2025-08" db="UniProtKB">
        <authorList>
            <consortium name="Ensembl"/>
        </authorList>
    </citation>
    <scope>IDENTIFICATION</scope>
</reference>
<evidence type="ECO:0000256" key="3">
    <source>
        <dbReference type="ARBA" id="ARBA00022912"/>
    </source>
</evidence>
<organism evidence="6 7">
    <name type="scientific">Erpetoichthys calabaricus</name>
    <name type="common">Rope fish</name>
    <name type="synonym">Calamoichthys calabaricus</name>
    <dbReference type="NCBI Taxonomy" id="27687"/>
    <lineage>
        <taxon>Eukaryota</taxon>
        <taxon>Metazoa</taxon>
        <taxon>Chordata</taxon>
        <taxon>Craniata</taxon>
        <taxon>Vertebrata</taxon>
        <taxon>Euteleostomi</taxon>
        <taxon>Actinopterygii</taxon>
        <taxon>Polypteriformes</taxon>
        <taxon>Polypteridae</taxon>
        <taxon>Erpetoichthys</taxon>
    </lineage>
</organism>
<dbReference type="GO" id="GO:0005739">
    <property type="term" value="C:mitochondrion"/>
    <property type="evidence" value="ECO:0007669"/>
    <property type="project" value="TreeGrafter"/>
</dbReference>
<dbReference type="Gene3D" id="3.60.40.10">
    <property type="entry name" value="PPM-type phosphatase domain"/>
    <property type="match status" value="2"/>
</dbReference>
<dbReference type="CDD" id="cd00143">
    <property type="entry name" value="PP2Cc"/>
    <property type="match status" value="1"/>
</dbReference>
<dbReference type="GO" id="GO:0046872">
    <property type="term" value="F:metal ion binding"/>
    <property type="evidence" value="ECO:0007669"/>
    <property type="project" value="UniProtKB-KW"/>
</dbReference>
<dbReference type="Proteomes" id="UP000694620">
    <property type="component" value="Chromosome 9"/>
</dbReference>
<dbReference type="SMART" id="SM00332">
    <property type="entry name" value="PP2Cc"/>
    <property type="match status" value="1"/>
</dbReference>
<evidence type="ECO:0000256" key="4">
    <source>
        <dbReference type="RuleBase" id="RU003465"/>
    </source>
</evidence>
<dbReference type="InterPro" id="IPR001932">
    <property type="entry name" value="PPM-type_phosphatase-like_dom"/>
</dbReference>
<protein>
    <submittedName>
        <fullName evidence="6">Putative pyruvate dehydrogenase phosphatase isoenzyme 2</fullName>
    </submittedName>
</protein>